<dbReference type="AlphaFoldDB" id="A0A9P9ABV7"/>
<dbReference type="SUPFAM" id="SSF82199">
    <property type="entry name" value="SET domain"/>
    <property type="match status" value="1"/>
</dbReference>
<evidence type="ECO:0000313" key="4">
    <source>
        <dbReference type="Proteomes" id="UP000770015"/>
    </source>
</evidence>
<organism evidence="3 4">
    <name type="scientific">Plectosphaerella plurivora</name>
    <dbReference type="NCBI Taxonomy" id="936078"/>
    <lineage>
        <taxon>Eukaryota</taxon>
        <taxon>Fungi</taxon>
        <taxon>Dikarya</taxon>
        <taxon>Ascomycota</taxon>
        <taxon>Pezizomycotina</taxon>
        <taxon>Sordariomycetes</taxon>
        <taxon>Hypocreomycetidae</taxon>
        <taxon>Glomerellales</taxon>
        <taxon>Plectosphaerellaceae</taxon>
        <taxon>Plectosphaerella</taxon>
    </lineage>
</organism>
<feature type="chain" id="PRO_5040180532" description="SET domain-containing protein" evidence="1">
    <location>
        <begin position="19"/>
        <end position="468"/>
    </location>
</feature>
<keyword evidence="1" id="KW-0732">Signal</keyword>
<dbReference type="PANTHER" id="PTHR47332">
    <property type="entry name" value="SET DOMAIN-CONTAINING PROTEIN 5"/>
    <property type="match status" value="1"/>
</dbReference>
<name>A0A9P9ABV7_9PEZI</name>
<dbReference type="InterPro" id="IPR046341">
    <property type="entry name" value="SET_dom_sf"/>
</dbReference>
<dbReference type="PANTHER" id="PTHR47332:SF6">
    <property type="entry name" value="SET DOMAIN-CONTAINING PROTEIN"/>
    <property type="match status" value="1"/>
</dbReference>
<keyword evidence="4" id="KW-1185">Reference proteome</keyword>
<protein>
    <recommendedName>
        <fullName evidence="2">SET domain-containing protein</fullName>
    </recommendedName>
</protein>
<evidence type="ECO:0000256" key="1">
    <source>
        <dbReference type="SAM" id="SignalP"/>
    </source>
</evidence>
<evidence type="ECO:0000259" key="2">
    <source>
        <dbReference type="PROSITE" id="PS50280"/>
    </source>
</evidence>
<dbReference type="InterPro" id="IPR001214">
    <property type="entry name" value="SET_dom"/>
</dbReference>
<dbReference type="OrthoDB" id="265717at2759"/>
<feature type="domain" description="SET" evidence="2">
    <location>
        <begin position="150"/>
        <end position="305"/>
    </location>
</feature>
<dbReference type="InterPro" id="IPR053185">
    <property type="entry name" value="SET_domain_protein"/>
</dbReference>
<reference evidence="3" key="1">
    <citation type="journal article" date="2021" name="Nat. Commun.">
        <title>Genetic determinants of endophytism in the Arabidopsis root mycobiome.</title>
        <authorList>
            <person name="Mesny F."/>
            <person name="Miyauchi S."/>
            <person name="Thiergart T."/>
            <person name="Pickel B."/>
            <person name="Atanasova L."/>
            <person name="Karlsson M."/>
            <person name="Huettel B."/>
            <person name="Barry K.W."/>
            <person name="Haridas S."/>
            <person name="Chen C."/>
            <person name="Bauer D."/>
            <person name="Andreopoulos W."/>
            <person name="Pangilinan J."/>
            <person name="LaButti K."/>
            <person name="Riley R."/>
            <person name="Lipzen A."/>
            <person name="Clum A."/>
            <person name="Drula E."/>
            <person name="Henrissat B."/>
            <person name="Kohler A."/>
            <person name="Grigoriev I.V."/>
            <person name="Martin F.M."/>
            <person name="Hacquard S."/>
        </authorList>
    </citation>
    <scope>NUCLEOTIDE SEQUENCE</scope>
    <source>
        <strain evidence="3">MPI-SDFR-AT-0117</strain>
    </source>
</reference>
<feature type="signal peptide" evidence="1">
    <location>
        <begin position="1"/>
        <end position="18"/>
    </location>
</feature>
<dbReference type="CDD" id="cd20071">
    <property type="entry name" value="SET_SMYD"/>
    <property type="match status" value="1"/>
</dbReference>
<comment type="caution">
    <text evidence="3">The sequence shown here is derived from an EMBL/GenBank/DDBJ whole genome shotgun (WGS) entry which is preliminary data.</text>
</comment>
<gene>
    <name evidence="3" type="ORF">F5X68DRAFT_199758</name>
</gene>
<dbReference type="Pfam" id="PF00856">
    <property type="entry name" value="SET"/>
    <property type="match status" value="1"/>
</dbReference>
<sequence>MKTTTIIGLPLLATVSLALKESISNRQDEVCLSSLLLAARPPLCSLSHEHPVIKQTPPIEKVLLDTVSPWTQSTTCYQNGTVGLEFCVYLSTPFANGRGMAVITDKSRAAHIARAVAGFMPEDTKARRATEELAPLIHKVTQKPVNVVNPKYKVVPMEGKGFGVIATGPIKMGELILQETVSMLIDYAAFTHVPKDKLRKLQRVAIDGLPKAHRKRFLEMSPGAAGWDSNVEELVERVLVTNSFDVEMEDKVRDDEFYAAFVETARMNHDCRPNIDYRFDPKTLTQRTAAIRDIAEGEELTLSYINTIQTHEARRDRLKKTWHFDCTCPSCMQPAPQIAASDQRIRQIKDLRGELADYQASSRATPGMAELLVSLYEQEKAWGTLPEGYTLAAIEWNGVGEAWTATKYARLAIEHGLATGWSDSGDNMQMRKLAADPWNHWSWMLRTRKRMGWGDRVEDNDEDEDEED</sequence>
<evidence type="ECO:0000313" key="3">
    <source>
        <dbReference type="EMBL" id="KAH6693831.1"/>
    </source>
</evidence>
<dbReference type="InterPro" id="IPR011990">
    <property type="entry name" value="TPR-like_helical_dom_sf"/>
</dbReference>
<dbReference type="SMART" id="SM00317">
    <property type="entry name" value="SET"/>
    <property type="match status" value="1"/>
</dbReference>
<dbReference type="Proteomes" id="UP000770015">
    <property type="component" value="Unassembled WGS sequence"/>
</dbReference>
<dbReference type="Gene3D" id="2.170.270.10">
    <property type="entry name" value="SET domain"/>
    <property type="match status" value="1"/>
</dbReference>
<dbReference type="PROSITE" id="PS50280">
    <property type="entry name" value="SET"/>
    <property type="match status" value="1"/>
</dbReference>
<accession>A0A9P9ABV7</accession>
<proteinExistence type="predicted"/>
<dbReference type="EMBL" id="JAGSXJ010000003">
    <property type="protein sequence ID" value="KAH6693831.1"/>
    <property type="molecule type" value="Genomic_DNA"/>
</dbReference>
<dbReference type="Gene3D" id="1.25.40.10">
    <property type="entry name" value="Tetratricopeptide repeat domain"/>
    <property type="match status" value="1"/>
</dbReference>